<reference evidence="10" key="1">
    <citation type="submission" date="2023-07" db="EMBL/GenBank/DDBJ databases">
        <title>Conexibacter stalactiti sp. nov., isolated from stalactites in a lava cave and emended description of the genus Conexibacter.</title>
        <authorList>
            <person name="Lee S.D."/>
        </authorList>
    </citation>
    <scope>NUCLEOTIDE SEQUENCE [LARGE SCALE GENOMIC DNA]</scope>
    <source>
        <strain evidence="10">KCTC 39840</strain>
    </source>
</reference>
<dbReference type="RefSeq" id="WP_318600957.1">
    <property type="nucleotide sequence ID" value="NZ_JAWSTH010000141.1"/>
</dbReference>
<comment type="subcellular location">
    <subcellularLocation>
        <location evidence="1 7">Cell membrane</location>
        <topology evidence="1 7">Multi-pass membrane protein</topology>
    </subcellularLocation>
</comment>
<feature type="domain" description="ABC transmembrane type-1" evidence="8">
    <location>
        <begin position="77"/>
        <end position="266"/>
    </location>
</feature>
<keyword evidence="3" id="KW-1003">Cell membrane</keyword>
<dbReference type="Pfam" id="PF00528">
    <property type="entry name" value="BPD_transp_1"/>
    <property type="match status" value="1"/>
</dbReference>
<comment type="caution">
    <text evidence="9">The sequence shown here is derived from an EMBL/GenBank/DDBJ whole genome shotgun (WGS) entry which is preliminary data.</text>
</comment>
<dbReference type="CDD" id="cd06261">
    <property type="entry name" value="TM_PBP2"/>
    <property type="match status" value="1"/>
</dbReference>
<proteinExistence type="inferred from homology"/>
<evidence type="ECO:0000256" key="2">
    <source>
        <dbReference type="ARBA" id="ARBA00022448"/>
    </source>
</evidence>
<feature type="transmembrane region" description="Helical" evidence="7">
    <location>
        <begin position="79"/>
        <end position="104"/>
    </location>
</feature>
<accession>A0ABU4HYM2</accession>
<dbReference type="InterPro" id="IPR035906">
    <property type="entry name" value="MetI-like_sf"/>
</dbReference>
<keyword evidence="4 7" id="KW-0812">Transmembrane</keyword>
<evidence type="ECO:0000256" key="7">
    <source>
        <dbReference type="RuleBase" id="RU363032"/>
    </source>
</evidence>
<dbReference type="InterPro" id="IPR050366">
    <property type="entry name" value="BP-dependent_transpt_permease"/>
</dbReference>
<dbReference type="PANTHER" id="PTHR43386">
    <property type="entry name" value="OLIGOPEPTIDE TRANSPORT SYSTEM PERMEASE PROTEIN APPC"/>
    <property type="match status" value="1"/>
</dbReference>
<dbReference type="InterPro" id="IPR000515">
    <property type="entry name" value="MetI-like"/>
</dbReference>
<reference evidence="9 10" key="2">
    <citation type="submission" date="2023-10" db="EMBL/GenBank/DDBJ databases">
        <authorList>
            <person name="Han X.F."/>
        </authorList>
    </citation>
    <scope>NUCLEOTIDE SEQUENCE [LARGE SCALE GENOMIC DNA]</scope>
    <source>
        <strain evidence="9 10">KCTC 39840</strain>
    </source>
</reference>
<evidence type="ECO:0000256" key="1">
    <source>
        <dbReference type="ARBA" id="ARBA00004651"/>
    </source>
</evidence>
<dbReference type="Gene3D" id="1.10.3720.10">
    <property type="entry name" value="MetI-like"/>
    <property type="match status" value="1"/>
</dbReference>
<keyword evidence="10" id="KW-1185">Reference proteome</keyword>
<evidence type="ECO:0000313" key="10">
    <source>
        <dbReference type="Proteomes" id="UP001284601"/>
    </source>
</evidence>
<dbReference type="PANTHER" id="PTHR43386:SF25">
    <property type="entry name" value="PEPTIDE ABC TRANSPORTER PERMEASE PROTEIN"/>
    <property type="match status" value="1"/>
</dbReference>
<keyword evidence="2 7" id="KW-0813">Transport</keyword>
<protein>
    <submittedName>
        <fullName evidence="9">ABC transporter permease</fullName>
    </submittedName>
</protein>
<keyword evidence="6 7" id="KW-0472">Membrane</keyword>
<gene>
    <name evidence="9" type="ORF">R7226_28975</name>
</gene>
<name>A0ABU4HYM2_9ACTN</name>
<dbReference type="EMBL" id="JAWSTH010000141">
    <property type="protein sequence ID" value="MDW5598428.1"/>
    <property type="molecule type" value="Genomic_DNA"/>
</dbReference>
<feature type="transmembrane region" description="Helical" evidence="7">
    <location>
        <begin position="241"/>
        <end position="265"/>
    </location>
</feature>
<evidence type="ECO:0000256" key="6">
    <source>
        <dbReference type="ARBA" id="ARBA00023136"/>
    </source>
</evidence>
<evidence type="ECO:0000259" key="8">
    <source>
        <dbReference type="PROSITE" id="PS50928"/>
    </source>
</evidence>
<dbReference type="PROSITE" id="PS50928">
    <property type="entry name" value="ABC_TM1"/>
    <property type="match status" value="1"/>
</dbReference>
<organism evidence="9 10">
    <name type="scientific">Conexibacter stalactiti</name>
    <dbReference type="NCBI Taxonomy" id="1940611"/>
    <lineage>
        <taxon>Bacteria</taxon>
        <taxon>Bacillati</taxon>
        <taxon>Actinomycetota</taxon>
        <taxon>Thermoleophilia</taxon>
        <taxon>Solirubrobacterales</taxon>
        <taxon>Conexibacteraceae</taxon>
        <taxon>Conexibacter</taxon>
    </lineage>
</organism>
<dbReference type="Proteomes" id="UP001284601">
    <property type="component" value="Unassembled WGS sequence"/>
</dbReference>
<sequence length="300" mass="31171">MRSVRRVTATMVRTPTGALALAGVALLVGLAIFAPLLWGDQADRLDVTAAGQGPSAEHWLGTDELGRDILLRTLVATRLALLLDLAAVGSAAVIGIALGVAIGFGARWLRSAATTAIDTCLSFGDVLLAIVVLAVVGVGTRGTVIAVALSFVATFARMAMTMTRGVLVQEYVAAARVVGVPRRRLATRYLLPNVAEGLTVFLCTSLGSGLLAISALSFLGLGVQPPQYDWGQMLTEGTRQFYTNPAAALAPAAMIGFAGLTLSLLGDALARAANPLVWTASRSARRGRRARRAHALETAA</sequence>
<evidence type="ECO:0000256" key="4">
    <source>
        <dbReference type="ARBA" id="ARBA00022692"/>
    </source>
</evidence>
<dbReference type="SUPFAM" id="SSF161098">
    <property type="entry name" value="MetI-like"/>
    <property type="match status" value="1"/>
</dbReference>
<evidence type="ECO:0000256" key="3">
    <source>
        <dbReference type="ARBA" id="ARBA00022475"/>
    </source>
</evidence>
<keyword evidence="5 7" id="KW-1133">Transmembrane helix</keyword>
<comment type="similarity">
    <text evidence="7">Belongs to the binding-protein-dependent transport system permease family.</text>
</comment>
<feature type="transmembrane region" description="Helical" evidence="7">
    <location>
        <begin position="198"/>
        <end position="221"/>
    </location>
</feature>
<evidence type="ECO:0000256" key="5">
    <source>
        <dbReference type="ARBA" id="ARBA00022989"/>
    </source>
</evidence>
<evidence type="ECO:0000313" key="9">
    <source>
        <dbReference type="EMBL" id="MDW5598428.1"/>
    </source>
</evidence>